<evidence type="ECO:0000256" key="1">
    <source>
        <dbReference type="SAM" id="Phobius"/>
    </source>
</evidence>
<accession>A0AAV8PJT2</accession>
<keyword evidence="1" id="KW-0472">Membrane</keyword>
<organism evidence="2 3">
    <name type="scientific">Ensete ventricosum</name>
    <name type="common">Abyssinian banana</name>
    <name type="synonym">Musa ensete</name>
    <dbReference type="NCBI Taxonomy" id="4639"/>
    <lineage>
        <taxon>Eukaryota</taxon>
        <taxon>Viridiplantae</taxon>
        <taxon>Streptophyta</taxon>
        <taxon>Embryophyta</taxon>
        <taxon>Tracheophyta</taxon>
        <taxon>Spermatophyta</taxon>
        <taxon>Magnoliopsida</taxon>
        <taxon>Liliopsida</taxon>
        <taxon>Zingiberales</taxon>
        <taxon>Musaceae</taxon>
        <taxon>Ensete</taxon>
    </lineage>
</organism>
<dbReference type="Proteomes" id="UP001222027">
    <property type="component" value="Unassembled WGS sequence"/>
</dbReference>
<dbReference type="EMBL" id="JAQQAF010000004">
    <property type="protein sequence ID" value="KAJ8492714.1"/>
    <property type="molecule type" value="Genomic_DNA"/>
</dbReference>
<comment type="caution">
    <text evidence="2">The sequence shown here is derived from an EMBL/GenBank/DDBJ whole genome shotgun (WGS) entry which is preliminary data.</text>
</comment>
<keyword evidence="1" id="KW-1133">Transmembrane helix</keyword>
<sequence length="125" mass="13851">MDKDWENHGMWGRWARRKTIVPAPTDEDCKAGNRDNVHLLSAPSSYQLHTKPATCTSSVFFLHPSPRLILIIRIIFFLLLRRGSVALRRLSPLKPRTCGDAAAILCGSDLDPTSSLVSACKIPAI</sequence>
<keyword evidence="1" id="KW-0812">Transmembrane</keyword>
<evidence type="ECO:0000313" key="3">
    <source>
        <dbReference type="Proteomes" id="UP001222027"/>
    </source>
</evidence>
<name>A0AAV8PJT2_ENSVE</name>
<gene>
    <name evidence="2" type="ORF">OPV22_014435</name>
</gene>
<feature type="transmembrane region" description="Helical" evidence="1">
    <location>
        <begin position="60"/>
        <end position="80"/>
    </location>
</feature>
<proteinExistence type="predicted"/>
<keyword evidence="3" id="KW-1185">Reference proteome</keyword>
<dbReference type="AlphaFoldDB" id="A0AAV8PJT2"/>
<reference evidence="2 3" key="1">
    <citation type="submission" date="2022-12" db="EMBL/GenBank/DDBJ databases">
        <title>Chromosome-scale assembly of the Ensete ventricosum genome.</title>
        <authorList>
            <person name="Dussert Y."/>
            <person name="Stocks J."/>
            <person name="Wendawek A."/>
            <person name="Woldeyes F."/>
            <person name="Nichols R.A."/>
            <person name="Borrell J.S."/>
        </authorList>
    </citation>
    <scope>NUCLEOTIDE SEQUENCE [LARGE SCALE GENOMIC DNA]</scope>
    <source>
        <strain evidence="3">cv. Maze</strain>
        <tissue evidence="2">Seeds</tissue>
    </source>
</reference>
<evidence type="ECO:0000313" key="2">
    <source>
        <dbReference type="EMBL" id="KAJ8492714.1"/>
    </source>
</evidence>
<protein>
    <submittedName>
        <fullName evidence="2">Uncharacterized protein</fullName>
    </submittedName>
</protein>